<name>A0ABD0U890_DENTH</name>
<evidence type="ECO:0000313" key="1">
    <source>
        <dbReference type="EMBL" id="KAL0908973.1"/>
    </source>
</evidence>
<reference evidence="1 2" key="1">
    <citation type="journal article" date="2024" name="Plant Biotechnol. J.">
        <title>Dendrobium thyrsiflorum genome and its molecular insights into genes involved in important horticultural traits.</title>
        <authorList>
            <person name="Chen B."/>
            <person name="Wang J.Y."/>
            <person name="Zheng P.J."/>
            <person name="Li K.L."/>
            <person name="Liang Y.M."/>
            <person name="Chen X.F."/>
            <person name="Zhang C."/>
            <person name="Zhao X."/>
            <person name="He X."/>
            <person name="Zhang G.Q."/>
            <person name="Liu Z.J."/>
            <person name="Xu Q."/>
        </authorList>
    </citation>
    <scope>NUCLEOTIDE SEQUENCE [LARGE SCALE GENOMIC DNA]</scope>
    <source>
        <strain evidence="1">GZMU011</strain>
    </source>
</reference>
<dbReference type="PANTHER" id="PTHR33974">
    <property type="entry name" value="VASCULAR-RELATED UNKNOWN PROTEIN 1-RELATED"/>
    <property type="match status" value="1"/>
</dbReference>
<dbReference type="AlphaFoldDB" id="A0ABD0U890"/>
<dbReference type="PANTHER" id="PTHR33974:SF2">
    <property type="entry name" value="VASCULAR-RELATED UNKNOWN PROTEIN 1"/>
    <property type="match status" value="1"/>
</dbReference>
<dbReference type="EMBL" id="JANQDX010000017">
    <property type="protein sequence ID" value="KAL0908973.1"/>
    <property type="molecule type" value="Genomic_DNA"/>
</dbReference>
<protein>
    <submittedName>
        <fullName evidence="1">Uncharacterized protein</fullName>
    </submittedName>
</protein>
<dbReference type="Proteomes" id="UP001552299">
    <property type="component" value="Unassembled WGS sequence"/>
</dbReference>
<accession>A0ABD0U890</accession>
<evidence type="ECO:0000313" key="2">
    <source>
        <dbReference type="Proteomes" id="UP001552299"/>
    </source>
</evidence>
<keyword evidence="2" id="KW-1185">Reference proteome</keyword>
<dbReference type="InterPro" id="IPR039280">
    <property type="entry name" value="VUP"/>
</dbReference>
<sequence>MEEPSCSFLNKTLCSKEQSASSGEESGWTSYFEDFLASEKRKATETASTSSCSSSLHEGSSMVSDAASCTAWKPLQITGEPRQSFGKLSLKRKKERRVLEDDSLEDTASSPVNSPKVGEFSLLDMKARKKSENKVSFLILMPDMLNKMAGYGNYKELASEGIKEPNYVGIVDECSELRKQGLCLVHLSMFSNYLG</sequence>
<organism evidence="1 2">
    <name type="scientific">Dendrobium thyrsiflorum</name>
    <name type="common">Pinecone-like raceme dendrobium</name>
    <name type="synonym">Orchid</name>
    <dbReference type="NCBI Taxonomy" id="117978"/>
    <lineage>
        <taxon>Eukaryota</taxon>
        <taxon>Viridiplantae</taxon>
        <taxon>Streptophyta</taxon>
        <taxon>Embryophyta</taxon>
        <taxon>Tracheophyta</taxon>
        <taxon>Spermatophyta</taxon>
        <taxon>Magnoliopsida</taxon>
        <taxon>Liliopsida</taxon>
        <taxon>Asparagales</taxon>
        <taxon>Orchidaceae</taxon>
        <taxon>Epidendroideae</taxon>
        <taxon>Malaxideae</taxon>
        <taxon>Dendrobiinae</taxon>
        <taxon>Dendrobium</taxon>
    </lineage>
</organism>
<gene>
    <name evidence="1" type="ORF">M5K25_023489</name>
</gene>
<comment type="caution">
    <text evidence="1">The sequence shown here is derived from an EMBL/GenBank/DDBJ whole genome shotgun (WGS) entry which is preliminary data.</text>
</comment>
<proteinExistence type="predicted"/>